<evidence type="ECO:0000256" key="3">
    <source>
        <dbReference type="ARBA" id="ARBA00023082"/>
    </source>
</evidence>
<dbReference type="InterPro" id="IPR013325">
    <property type="entry name" value="RNA_pol_sigma_r2"/>
</dbReference>
<feature type="domain" description="BACON" evidence="6">
    <location>
        <begin position="464"/>
        <end position="544"/>
    </location>
</feature>
<dbReference type="InterPro" id="IPR013783">
    <property type="entry name" value="Ig-like_fold"/>
</dbReference>
<dbReference type="InterPro" id="IPR039425">
    <property type="entry name" value="RNA_pol_sigma-70-like"/>
</dbReference>
<dbReference type="Pfam" id="PF19190">
    <property type="entry name" value="BACON_2"/>
    <property type="match status" value="1"/>
</dbReference>
<dbReference type="SUPFAM" id="SSF88946">
    <property type="entry name" value="Sigma2 domain of RNA polymerase sigma factors"/>
    <property type="match status" value="1"/>
</dbReference>
<dbReference type="Proteomes" id="UP001551482">
    <property type="component" value="Unassembled WGS sequence"/>
</dbReference>
<evidence type="ECO:0000313" key="8">
    <source>
        <dbReference type="Proteomes" id="UP001551482"/>
    </source>
</evidence>
<feature type="compositionally biased region" description="Gly residues" evidence="5">
    <location>
        <begin position="408"/>
        <end position="436"/>
    </location>
</feature>
<keyword evidence="2" id="KW-0805">Transcription regulation</keyword>
<feature type="region of interest" description="Disordered" evidence="5">
    <location>
        <begin position="371"/>
        <end position="456"/>
    </location>
</feature>
<accession>A0ABV3DDS0</accession>
<feature type="region of interest" description="Disordered" evidence="5">
    <location>
        <begin position="330"/>
        <end position="349"/>
    </location>
</feature>
<dbReference type="RefSeq" id="WP_358350089.1">
    <property type="nucleotide sequence ID" value="NZ_JBEZFP010000011.1"/>
</dbReference>
<name>A0ABV3DDS0_9ACTN</name>
<keyword evidence="8" id="KW-1185">Reference proteome</keyword>
<dbReference type="InterPro" id="IPR013324">
    <property type="entry name" value="RNA_pol_sigma_r3/r4-like"/>
</dbReference>
<organism evidence="7 8">
    <name type="scientific">Streptodolium elevatio</name>
    <dbReference type="NCBI Taxonomy" id="3157996"/>
    <lineage>
        <taxon>Bacteria</taxon>
        <taxon>Bacillati</taxon>
        <taxon>Actinomycetota</taxon>
        <taxon>Actinomycetes</taxon>
        <taxon>Kitasatosporales</taxon>
        <taxon>Streptomycetaceae</taxon>
        <taxon>Streptodolium</taxon>
    </lineage>
</organism>
<dbReference type="PANTHER" id="PTHR43133:SF62">
    <property type="entry name" value="RNA POLYMERASE SIGMA FACTOR SIGZ"/>
    <property type="match status" value="1"/>
</dbReference>
<evidence type="ECO:0000313" key="7">
    <source>
        <dbReference type="EMBL" id="MEU8133129.1"/>
    </source>
</evidence>
<reference evidence="7 8" key="1">
    <citation type="submission" date="2024-06" db="EMBL/GenBank/DDBJ databases">
        <title>The Natural Products Discovery Center: Release of the First 8490 Sequenced Strains for Exploring Actinobacteria Biosynthetic Diversity.</title>
        <authorList>
            <person name="Kalkreuter E."/>
            <person name="Kautsar S.A."/>
            <person name="Yang D."/>
            <person name="Bader C.D."/>
            <person name="Teijaro C.N."/>
            <person name="Fluegel L."/>
            <person name="Davis C.M."/>
            <person name="Simpson J.R."/>
            <person name="Lauterbach L."/>
            <person name="Steele A.D."/>
            <person name="Gui C."/>
            <person name="Meng S."/>
            <person name="Li G."/>
            <person name="Viehrig K."/>
            <person name="Ye F."/>
            <person name="Su P."/>
            <person name="Kiefer A.F."/>
            <person name="Nichols A."/>
            <person name="Cepeda A.J."/>
            <person name="Yan W."/>
            <person name="Fan B."/>
            <person name="Jiang Y."/>
            <person name="Adhikari A."/>
            <person name="Zheng C.-J."/>
            <person name="Schuster L."/>
            <person name="Cowan T.M."/>
            <person name="Smanski M.J."/>
            <person name="Chevrette M.G."/>
            <person name="De Carvalho L.P.S."/>
            <person name="Shen B."/>
        </authorList>
    </citation>
    <scope>NUCLEOTIDE SEQUENCE [LARGE SCALE GENOMIC DNA]</scope>
    <source>
        <strain evidence="7 8">NPDC048946</strain>
    </source>
</reference>
<dbReference type="Gene3D" id="1.10.1740.10">
    <property type="match status" value="1"/>
</dbReference>
<feature type="compositionally biased region" description="Low complexity" evidence="5">
    <location>
        <begin position="371"/>
        <end position="395"/>
    </location>
</feature>
<comment type="similarity">
    <text evidence="1">Belongs to the sigma-70 factor family. ECF subfamily.</text>
</comment>
<evidence type="ECO:0000256" key="1">
    <source>
        <dbReference type="ARBA" id="ARBA00010641"/>
    </source>
</evidence>
<sequence length="547" mass="54605">MGAGLAVALARGHEKGTPEGVAELYDVYADGLFAYCRTMTGDERVAGEIVHDTVVVVRSRAAGLNDEAQLRALMYAVARSECVRHGGARPHGTRTASPAADSGQVWRPNVVVLGAVRDRARLLPLVPVALAGVDALEREALELSVRHRLAPAELARVLGVSERRAEQLVDRGREQFAACLRVHAVCVHPDQECAELAVLLPTGVVSGATLPEPVEPGLRVPAVLHIDSCTSCTPFRPELAAGDPDVLDALVATGPARPAPLAVRAALLRTSAQGARGAHGHGLVVARAVRAGRDGFPRTRRRRRAPLATAAVAAAAGLLMIVALVASDGSADPGDQGNTPVALVSAPPPIPGAIPEPGIAGAGVPGAAVEAPTSAAAPSTSASSAGKTSATASRTPGASGTRTPPSGGPKGTGNGPQNGPDGGSGNGQGTGQGDSQGGARIAGADDDGGPGSGGPQVVVLTPALAFTSGNSSGTLRLSAIGGQVTWSLGVSAPWVTVSRTSGTLRSGGTVSVTVSWDRSKAPAGRTATAVLTVGPGGQTVTVTGPGR</sequence>
<dbReference type="PANTHER" id="PTHR43133">
    <property type="entry name" value="RNA POLYMERASE ECF-TYPE SIGMA FACTO"/>
    <property type="match status" value="1"/>
</dbReference>
<dbReference type="CDD" id="cd14948">
    <property type="entry name" value="BACON"/>
    <property type="match status" value="1"/>
</dbReference>
<evidence type="ECO:0000256" key="2">
    <source>
        <dbReference type="ARBA" id="ARBA00023015"/>
    </source>
</evidence>
<proteinExistence type="inferred from homology"/>
<gene>
    <name evidence="7" type="ORF">AB0C36_06430</name>
</gene>
<dbReference type="InterPro" id="IPR024361">
    <property type="entry name" value="BACON"/>
</dbReference>
<evidence type="ECO:0000256" key="5">
    <source>
        <dbReference type="SAM" id="MobiDB-lite"/>
    </source>
</evidence>
<keyword evidence="4" id="KW-0804">Transcription</keyword>
<evidence type="ECO:0000259" key="6">
    <source>
        <dbReference type="Pfam" id="PF19190"/>
    </source>
</evidence>
<evidence type="ECO:0000256" key="4">
    <source>
        <dbReference type="ARBA" id="ARBA00023163"/>
    </source>
</evidence>
<dbReference type="Gene3D" id="2.60.40.10">
    <property type="entry name" value="Immunoglobulins"/>
    <property type="match status" value="1"/>
</dbReference>
<comment type="caution">
    <text evidence="7">The sequence shown here is derived from an EMBL/GenBank/DDBJ whole genome shotgun (WGS) entry which is preliminary data.</text>
</comment>
<keyword evidence="3" id="KW-0731">Sigma factor</keyword>
<protein>
    <recommendedName>
        <fullName evidence="6">BACON domain-containing protein</fullName>
    </recommendedName>
</protein>
<dbReference type="SUPFAM" id="SSF88659">
    <property type="entry name" value="Sigma3 and sigma4 domains of RNA polymerase sigma factors"/>
    <property type="match status" value="1"/>
</dbReference>
<dbReference type="EMBL" id="JBEZFP010000011">
    <property type="protein sequence ID" value="MEU8133129.1"/>
    <property type="molecule type" value="Genomic_DNA"/>
</dbReference>